<dbReference type="FunFam" id="3.40.50.300:FF:000229">
    <property type="entry name" value="Probable Ras-related protein Rab-6A"/>
    <property type="match status" value="1"/>
</dbReference>
<dbReference type="PRINTS" id="PR00449">
    <property type="entry name" value="RASTRNSFRMNG"/>
</dbReference>
<dbReference type="OrthoDB" id="63533at2759"/>
<evidence type="ECO:0000313" key="10">
    <source>
        <dbReference type="EMBL" id="SPQ93801.1"/>
    </source>
</evidence>
<sequence length="241" mass="26452">MNPAASEGAHSSEVISPSPSSSQLGSPKGTTISSAPRHAIAPRTKYKLVFLGDESVGKTSIITRFMYDHFDNTYQATIGIDFLSKTMYLEDRIVRLQLWDTAGQERFRSLIPSYIRDSSVAVVVYDISNRASFLNTTKWIDDVRAERGSDVVIMLVGNKTDLSDRRQVTVEDGENKARECNVMFIESSAKAGFNIKPLFRKVAMALPGMENASLPSTDKKLNLDKNNVAADKSAASSSCPC</sequence>
<dbReference type="EMBL" id="OVEO01000002">
    <property type="protein sequence ID" value="SPQ93801.1"/>
    <property type="molecule type" value="Genomic_DNA"/>
</dbReference>
<dbReference type="CDD" id="cd01861">
    <property type="entry name" value="Rab6"/>
    <property type="match status" value="1"/>
</dbReference>
<dbReference type="AlphaFoldDB" id="A0A0G4IZJ1"/>
<keyword evidence="7" id="KW-0636">Prenylation</keyword>
<evidence type="ECO:0000256" key="1">
    <source>
        <dbReference type="ARBA" id="ARBA00006270"/>
    </source>
</evidence>
<dbReference type="SMART" id="SM00174">
    <property type="entry name" value="RHO"/>
    <property type="match status" value="1"/>
</dbReference>
<dbReference type="OMA" id="PVSNDGC"/>
<dbReference type="Gene3D" id="3.40.50.300">
    <property type="entry name" value="P-loop containing nucleotide triphosphate hydrolases"/>
    <property type="match status" value="1"/>
</dbReference>
<dbReference type="Proteomes" id="UP000039324">
    <property type="component" value="Unassembled WGS sequence"/>
</dbReference>
<keyword evidence="3" id="KW-0547">Nucleotide-binding</keyword>
<dbReference type="Pfam" id="PF00071">
    <property type="entry name" value="Ras"/>
    <property type="match status" value="1"/>
</dbReference>
<dbReference type="PROSITE" id="PS51419">
    <property type="entry name" value="RAB"/>
    <property type="match status" value="1"/>
</dbReference>
<evidence type="ECO:0000313" key="11">
    <source>
        <dbReference type="Proteomes" id="UP000039324"/>
    </source>
</evidence>
<feature type="region of interest" description="Disordered" evidence="8">
    <location>
        <begin position="1"/>
        <end position="36"/>
    </location>
</feature>
<keyword evidence="11" id="KW-1185">Reference proteome</keyword>
<evidence type="ECO:0000256" key="4">
    <source>
        <dbReference type="ARBA" id="ARBA00022927"/>
    </source>
</evidence>
<evidence type="ECO:0000256" key="7">
    <source>
        <dbReference type="ARBA" id="ARBA00023289"/>
    </source>
</evidence>
<reference evidence="9 11" key="1">
    <citation type="submission" date="2015-02" db="EMBL/GenBank/DDBJ databases">
        <authorList>
            <person name="Chooi Y.-H."/>
        </authorList>
    </citation>
    <scope>NUCLEOTIDE SEQUENCE [LARGE SCALE GENOMIC DNA]</scope>
    <source>
        <strain evidence="9">E3</strain>
    </source>
</reference>
<dbReference type="InterPro" id="IPR027417">
    <property type="entry name" value="P-loop_NTPase"/>
</dbReference>
<evidence type="ECO:0000256" key="8">
    <source>
        <dbReference type="SAM" id="MobiDB-lite"/>
    </source>
</evidence>
<dbReference type="PROSITE" id="PS51420">
    <property type="entry name" value="RHO"/>
    <property type="match status" value="1"/>
</dbReference>
<dbReference type="InterPro" id="IPR005225">
    <property type="entry name" value="Small_GTP-bd"/>
</dbReference>
<geneLocation type="mitochondrion" evidence="10"/>
<dbReference type="SUPFAM" id="SSF52540">
    <property type="entry name" value="P-loop containing nucleoside triphosphate hydrolases"/>
    <property type="match status" value="1"/>
</dbReference>
<feature type="compositionally biased region" description="Low complexity" evidence="8">
    <location>
        <begin position="11"/>
        <end position="27"/>
    </location>
</feature>
<keyword evidence="10" id="KW-0496">Mitochondrion</keyword>
<keyword evidence="6" id="KW-0449">Lipoprotein</keyword>
<name>A0A0G4IZJ1_PLABS</name>
<comment type="similarity">
    <text evidence="1">Belongs to the small GTPase superfamily. Rab family.</text>
</comment>
<evidence type="ECO:0000256" key="6">
    <source>
        <dbReference type="ARBA" id="ARBA00023288"/>
    </source>
</evidence>
<dbReference type="Proteomes" id="UP000290189">
    <property type="component" value="Unassembled WGS sequence"/>
</dbReference>
<evidence type="ECO:0000256" key="3">
    <source>
        <dbReference type="ARBA" id="ARBA00022741"/>
    </source>
</evidence>
<dbReference type="InterPro" id="IPR001806">
    <property type="entry name" value="Small_GTPase"/>
</dbReference>
<evidence type="ECO:0000313" key="9">
    <source>
        <dbReference type="EMBL" id="CEP00715.1"/>
    </source>
</evidence>
<keyword evidence="2" id="KW-0813">Transport</keyword>
<keyword evidence="4" id="KW-0653">Protein transport</keyword>
<dbReference type="GO" id="GO:0005525">
    <property type="term" value="F:GTP binding"/>
    <property type="evidence" value="ECO:0007669"/>
    <property type="project" value="UniProtKB-KW"/>
</dbReference>
<organism evidence="9 11">
    <name type="scientific">Plasmodiophora brassicae</name>
    <name type="common">Clubroot disease agent</name>
    <dbReference type="NCBI Taxonomy" id="37360"/>
    <lineage>
        <taxon>Eukaryota</taxon>
        <taxon>Sar</taxon>
        <taxon>Rhizaria</taxon>
        <taxon>Endomyxa</taxon>
        <taxon>Phytomyxea</taxon>
        <taxon>Plasmodiophorida</taxon>
        <taxon>Plasmodiophoridae</taxon>
        <taxon>Plasmodiophora</taxon>
    </lineage>
</organism>
<gene>
    <name evidence="9" type="ORF">PBRA_001769</name>
    <name evidence="10" type="ORF">PLBR_LOCUS1016</name>
</gene>
<dbReference type="PROSITE" id="PS51421">
    <property type="entry name" value="RAS"/>
    <property type="match status" value="1"/>
</dbReference>
<dbReference type="GO" id="GO:0015031">
    <property type="term" value="P:protein transport"/>
    <property type="evidence" value="ECO:0007669"/>
    <property type="project" value="UniProtKB-KW"/>
</dbReference>
<dbReference type="GO" id="GO:0003924">
    <property type="term" value="F:GTPase activity"/>
    <property type="evidence" value="ECO:0007669"/>
    <property type="project" value="InterPro"/>
</dbReference>
<dbReference type="InterPro" id="IPR050227">
    <property type="entry name" value="Rab"/>
</dbReference>
<dbReference type="SMART" id="SM00175">
    <property type="entry name" value="RAB"/>
    <property type="match status" value="1"/>
</dbReference>
<dbReference type="SMART" id="SM00173">
    <property type="entry name" value="RAS"/>
    <property type="match status" value="1"/>
</dbReference>
<evidence type="ECO:0000313" key="12">
    <source>
        <dbReference type="Proteomes" id="UP000290189"/>
    </source>
</evidence>
<dbReference type="EMBL" id="CDSF01000101">
    <property type="protein sequence ID" value="CEP00715.1"/>
    <property type="molecule type" value="Genomic_DNA"/>
</dbReference>
<evidence type="ECO:0000256" key="2">
    <source>
        <dbReference type="ARBA" id="ARBA00022448"/>
    </source>
</evidence>
<reference evidence="10 12" key="2">
    <citation type="submission" date="2018-03" db="EMBL/GenBank/DDBJ databases">
        <authorList>
            <person name="Fogelqvist J."/>
        </authorList>
    </citation>
    <scope>NUCLEOTIDE SEQUENCE [LARGE SCALE GENOMIC DNA]</scope>
</reference>
<protein>
    <submittedName>
        <fullName evidence="9">Uncharacterized protein</fullName>
    </submittedName>
</protein>
<keyword evidence="5" id="KW-0342">GTP-binding</keyword>
<evidence type="ECO:0000256" key="5">
    <source>
        <dbReference type="ARBA" id="ARBA00023134"/>
    </source>
</evidence>
<dbReference type="SMART" id="SM00176">
    <property type="entry name" value="RAN"/>
    <property type="match status" value="1"/>
</dbReference>
<proteinExistence type="inferred from homology"/>
<accession>A0A0G4IZJ1</accession>
<dbReference type="STRING" id="37360.A0A0G4IZJ1"/>
<dbReference type="PANTHER" id="PTHR47977">
    <property type="entry name" value="RAS-RELATED PROTEIN RAB"/>
    <property type="match status" value="1"/>
</dbReference>
<dbReference type="NCBIfam" id="TIGR00231">
    <property type="entry name" value="small_GTP"/>
    <property type="match status" value="1"/>
</dbReference>